<proteinExistence type="predicted"/>
<protein>
    <recommendedName>
        <fullName evidence="2">DUF1468 domain-containing protein</fullName>
    </recommendedName>
</protein>
<dbReference type="Proteomes" id="UP000658382">
    <property type="component" value="Unassembled WGS sequence"/>
</dbReference>
<keyword evidence="1" id="KW-1133">Transmembrane helix</keyword>
<feature type="transmembrane region" description="Helical" evidence="1">
    <location>
        <begin position="120"/>
        <end position="138"/>
    </location>
</feature>
<dbReference type="RefSeq" id="WP_188633151.1">
    <property type="nucleotide sequence ID" value="NZ_BMNQ01000032.1"/>
</dbReference>
<accession>A0A917PYB5</accession>
<keyword evidence="1" id="KW-0472">Membrane</keyword>
<sequence>MFRLIMPLFFIIISIVYLVLTFDLPKAKIGNANGPLYFPALIGFFLLIMSVIYLFQEWKKRKEVIEEVKQLLTGRTPYLIAATLILIFIYAFLFERIGFLYSTMLFLGALLFVVNGKKHWLQNILVAVIFSIVTWYSFAELLSVSLP</sequence>
<feature type="transmembrane region" description="Helical" evidence="1">
    <location>
        <begin position="99"/>
        <end position="115"/>
    </location>
</feature>
<dbReference type="AlphaFoldDB" id="A0A917PYB5"/>
<organism evidence="3 4">
    <name type="scientific">Lentibacillus kapialis</name>
    <dbReference type="NCBI Taxonomy" id="340214"/>
    <lineage>
        <taxon>Bacteria</taxon>
        <taxon>Bacillati</taxon>
        <taxon>Bacillota</taxon>
        <taxon>Bacilli</taxon>
        <taxon>Bacillales</taxon>
        <taxon>Bacillaceae</taxon>
        <taxon>Lentibacillus</taxon>
    </lineage>
</organism>
<name>A0A917PYB5_9BACI</name>
<feature type="transmembrane region" description="Helical" evidence="1">
    <location>
        <begin position="36"/>
        <end position="55"/>
    </location>
</feature>
<keyword evidence="1" id="KW-0812">Transmembrane</keyword>
<dbReference type="InterPro" id="IPR009936">
    <property type="entry name" value="DUF1468"/>
</dbReference>
<evidence type="ECO:0000313" key="3">
    <source>
        <dbReference type="EMBL" id="GGJ99336.1"/>
    </source>
</evidence>
<dbReference type="Pfam" id="PF07331">
    <property type="entry name" value="TctB"/>
    <property type="match status" value="1"/>
</dbReference>
<reference evidence="3" key="1">
    <citation type="journal article" date="2014" name="Int. J. Syst. Evol. Microbiol.">
        <title>Complete genome sequence of Corynebacterium casei LMG S-19264T (=DSM 44701T), isolated from a smear-ripened cheese.</title>
        <authorList>
            <consortium name="US DOE Joint Genome Institute (JGI-PGF)"/>
            <person name="Walter F."/>
            <person name="Albersmeier A."/>
            <person name="Kalinowski J."/>
            <person name="Ruckert C."/>
        </authorList>
    </citation>
    <scope>NUCLEOTIDE SEQUENCE</scope>
    <source>
        <strain evidence="3">JCM 12580</strain>
    </source>
</reference>
<evidence type="ECO:0000256" key="1">
    <source>
        <dbReference type="SAM" id="Phobius"/>
    </source>
</evidence>
<reference evidence="3" key="2">
    <citation type="submission" date="2020-09" db="EMBL/GenBank/DDBJ databases">
        <authorList>
            <person name="Sun Q."/>
            <person name="Ohkuma M."/>
        </authorList>
    </citation>
    <scope>NUCLEOTIDE SEQUENCE</scope>
    <source>
        <strain evidence="3">JCM 12580</strain>
    </source>
</reference>
<evidence type="ECO:0000259" key="2">
    <source>
        <dbReference type="Pfam" id="PF07331"/>
    </source>
</evidence>
<dbReference type="EMBL" id="BMNQ01000032">
    <property type="protein sequence ID" value="GGJ99336.1"/>
    <property type="molecule type" value="Genomic_DNA"/>
</dbReference>
<gene>
    <name evidence="3" type="ORF">GCM10007063_22020</name>
</gene>
<feature type="transmembrane region" description="Helical" evidence="1">
    <location>
        <begin position="76"/>
        <end position="93"/>
    </location>
</feature>
<feature type="transmembrane region" description="Helical" evidence="1">
    <location>
        <begin position="7"/>
        <end position="24"/>
    </location>
</feature>
<keyword evidence="4" id="KW-1185">Reference proteome</keyword>
<feature type="domain" description="DUF1468" evidence="2">
    <location>
        <begin position="5"/>
        <end position="147"/>
    </location>
</feature>
<evidence type="ECO:0000313" key="4">
    <source>
        <dbReference type="Proteomes" id="UP000658382"/>
    </source>
</evidence>
<comment type="caution">
    <text evidence="3">The sequence shown here is derived from an EMBL/GenBank/DDBJ whole genome shotgun (WGS) entry which is preliminary data.</text>
</comment>